<dbReference type="SUPFAM" id="SSF53850">
    <property type="entry name" value="Periplasmic binding protein-like II"/>
    <property type="match status" value="1"/>
</dbReference>
<accession>A0A1H6FEE0</accession>
<feature type="signal peptide" evidence="1">
    <location>
        <begin position="1"/>
        <end position="18"/>
    </location>
</feature>
<dbReference type="OrthoDB" id="9780180at2"/>
<dbReference type="PANTHER" id="PTHR42941">
    <property type="entry name" value="SLL1037 PROTEIN"/>
    <property type="match status" value="1"/>
</dbReference>
<dbReference type="EMBL" id="FMSV02000549">
    <property type="protein sequence ID" value="SEH08407.1"/>
    <property type="molecule type" value="Genomic_DNA"/>
</dbReference>
<proteinExistence type="predicted"/>
<dbReference type="Pfam" id="PF16868">
    <property type="entry name" value="NMT1_3"/>
    <property type="match status" value="1"/>
</dbReference>
<sequence length="313" mass="34373">MKTWLYALLLSLSVNVLAQSQNELTIVTGRESGSYYKIAKDLQKLLAPHHIDLNVVPSIGSVENIVKVYEFPSIQLGIAQLDSMSFQSLQALVRRMGVSGELQHILKNMQVVLPLYQEEVHVLAQKNIKSLQDLAGKTIAIGSRASGTHGTALNILHMFGVQPKKMIPLDAHRAIQAMSQGKLDALFYVSAAPAQLLQKNVNTDSGLHLLAIDLTKVSDSALKSVYKTKQLPANTYAWQKQAVTMLSVGSVLFTADTGECSLVGQFAGLLYNNLKILQEKGHPKWKEVTFERDKLITSEGLSPCVLNQLKAEQ</sequence>
<reference evidence="2 3" key="1">
    <citation type="submission" date="2016-10" db="EMBL/GenBank/DDBJ databases">
        <authorList>
            <person name="de Groot N.N."/>
        </authorList>
    </citation>
    <scope>NUCLEOTIDE SEQUENCE [LARGE SCALE GENOMIC DNA]</scope>
    <source>
        <strain evidence="2">MBHS1</strain>
    </source>
</reference>
<dbReference type="NCBIfam" id="TIGR02122">
    <property type="entry name" value="TRAP_TAXI"/>
    <property type="match status" value="1"/>
</dbReference>
<evidence type="ECO:0000313" key="2">
    <source>
        <dbReference type="EMBL" id="SEH08407.1"/>
    </source>
</evidence>
<protein>
    <submittedName>
        <fullName evidence="2">NMT1/THI5 like protein</fullName>
    </submittedName>
</protein>
<keyword evidence="3" id="KW-1185">Reference proteome</keyword>
<dbReference type="RefSeq" id="WP_103921951.1">
    <property type="nucleotide sequence ID" value="NZ_FMSV02000549.1"/>
</dbReference>
<dbReference type="AlphaFoldDB" id="A0A1H6FEE0"/>
<feature type="chain" id="PRO_5014783329" evidence="1">
    <location>
        <begin position="19"/>
        <end position="313"/>
    </location>
</feature>
<dbReference type="PANTHER" id="PTHR42941:SF1">
    <property type="entry name" value="SLL1037 PROTEIN"/>
    <property type="match status" value="1"/>
</dbReference>
<organism evidence="2 3">
    <name type="scientific">Candidatus Venteria ishoeyi</name>
    <dbReference type="NCBI Taxonomy" id="1899563"/>
    <lineage>
        <taxon>Bacteria</taxon>
        <taxon>Pseudomonadati</taxon>
        <taxon>Pseudomonadota</taxon>
        <taxon>Gammaproteobacteria</taxon>
        <taxon>Thiotrichales</taxon>
        <taxon>Thiotrichaceae</taxon>
        <taxon>Venteria</taxon>
    </lineage>
</organism>
<gene>
    <name evidence="2" type="ORF">MBHS_04299</name>
</gene>
<evidence type="ECO:0000313" key="3">
    <source>
        <dbReference type="Proteomes" id="UP000236724"/>
    </source>
</evidence>
<keyword evidence="1" id="KW-0732">Signal</keyword>
<dbReference type="Gene3D" id="3.40.190.10">
    <property type="entry name" value="Periplasmic binding protein-like II"/>
    <property type="match status" value="2"/>
</dbReference>
<name>A0A1H6FEE0_9GAMM</name>
<evidence type="ECO:0000256" key="1">
    <source>
        <dbReference type="SAM" id="SignalP"/>
    </source>
</evidence>
<dbReference type="InterPro" id="IPR011852">
    <property type="entry name" value="TRAP_TAXI"/>
</dbReference>
<dbReference type="Proteomes" id="UP000236724">
    <property type="component" value="Unassembled WGS sequence"/>
</dbReference>